<dbReference type="GO" id="GO:0017025">
    <property type="term" value="F:TBP-class protein binding"/>
    <property type="evidence" value="ECO:0007669"/>
    <property type="project" value="TreeGrafter"/>
</dbReference>
<feature type="region of interest" description="Disordered" evidence="5">
    <location>
        <begin position="1"/>
        <end position="40"/>
    </location>
</feature>
<evidence type="ECO:0000256" key="4">
    <source>
        <dbReference type="PROSITE-ProRule" id="PRU00469"/>
    </source>
</evidence>
<evidence type="ECO:0000313" key="8">
    <source>
        <dbReference type="Proteomes" id="UP000095751"/>
    </source>
</evidence>
<gene>
    <name evidence="7" type="ORF">FRACYDRAFT_186891</name>
</gene>
<dbReference type="EMBL" id="KV784359">
    <property type="protein sequence ID" value="OEU15121.1"/>
    <property type="molecule type" value="Genomic_DNA"/>
</dbReference>
<dbReference type="Gene3D" id="1.10.472.170">
    <property type="match status" value="2"/>
</dbReference>
<dbReference type="InterPro" id="IPR000812">
    <property type="entry name" value="TFIIB"/>
</dbReference>
<dbReference type="InterPro" id="IPR013137">
    <property type="entry name" value="Znf_TFIIB"/>
</dbReference>
<dbReference type="OrthoDB" id="25790at2759"/>
<dbReference type="SUPFAM" id="SSF57783">
    <property type="entry name" value="Zinc beta-ribbon"/>
    <property type="match status" value="1"/>
</dbReference>
<dbReference type="PROSITE" id="PS51134">
    <property type="entry name" value="ZF_TFIIB"/>
    <property type="match status" value="1"/>
</dbReference>
<proteinExistence type="predicted"/>
<dbReference type="GO" id="GO:0008270">
    <property type="term" value="F:zinc ion binding"/>
    <property type="evidence" value="ECO:0007669"/>
    <property type="project" value="UniProtKB-KW"/>
</dbReference>
<reference evidence="7 8" key="1">
    <citation type="submission" date="2016-09" db="EMBL/GenBank/DDBJ databases">
        <title>Extensive genetic diversity and differential bi-allelic expression allows diatom success in the polar Southern Ocean.</title>
        <authorList>
            <consortium name="DOE Joint Genome Institute"/>
            <person name="Mock T."/>
            <person name="Otillar R.P."/>
            <person name="Strauss J."/>
            <person name="Dupont C."/>
            <person name="Frickenhaus S."/>
            <person name="Maumus F."/>
            <person name="Mcmullan M."/>
            <person name="Sanges R."/>
            <person name="Schmutz J."/>
            <person name="Toseland A."/>
            <person name="Valas R."/>
            <person name="Veluchamy A."/>
            <person name="Ward B.J."/>
            <person name="Allen A."/>
            <person name="Barry K."/>
            <person name="Falciatore A."/>
            <person name="Ferrante M."/>
            <person name="Fortunato A.E."/>
            <person name="Gloeckner G."/>
            <person name="Gruber A."/>
            <person name="Hipkin R."/>
            <person name="Janech M."/>
            <person name="Kroth P."/>
            <person name="Leese F."/>
            <person name="Lindquist E."/>
            <person name="Lyon B.R."/>
            <person name="Martin J."/>
            <person name="Mayer C."/>
            <person name="Parker M."/>
            <person name="Quesneville H."/>
            <person name="Raymond J."/>
            <person name="Uhlig C."/>
            <person name="Valentin K.U."/>
            <person name="Worden A.Z."/>
            <person name="Armbrust E.V."/>
            <person name="Bowler C."/>
            <person name="Green B."/>
            <person name="Moulton V."/>
            <person name="Van Oosterhout C."/>
            <person name="Grigoriev I."/>
        </authorList>
    </citation>
    <scope>NUCLEOTIDE SEQUENCE [LARGE SCALE GENOMIC DNA]</scope>
    <source>
        <strain evidence="7 8">CCMP1102</strain>
    </source>
</reference>
<feature type="compositionally biased region" description="Acidic residues" evidence="5">
    <location>
        <begin position="576"/>
        <end position="585"/>
    </location>
</feature>
<dbReference type="PANTHER" id="PTHR11618">
    <property type="entry name" value="TRANSCRIPTION INITIATION FACTOR IIB-RELATED"/>
    <property type="match status" value="1"/>
</dbReference>
<dbReference type="KEGG" id="fcy:FRACYDRAFT_186891"/>
<feature type="compositionally biased region" description="Polar residues" evidence="5">
    <location>
        <begin position="536"/>
        <end position="554"/>
    </location>
</feature>
<keyword evidence="8" id="KW-1185">Reference proteome</keyword>
<dbReference type="GO" id="GO:0005634">
    <property type="term" value="C:nucleus"/>
    <property type="evidence" value="ECO:0007669"/>
    <property type="project" value="TreeGrafter"/>
</dbReference>
<keyword evidence="1" id="KW-0805">Transcription regulation</keyword>
<name>A0A1E7FAD2_9STRA</name>
<evidence type="ECO:0000313" key="7">
    <source>
        <dbReference type="EMBL" id="OEU15121.1"/>
    </source>
</evidence>
<dbReference type="PANTHER" id="PTHR11618:SF13">
    <property type="entry name" value="TRANSCRIPTION INITIATION FACTOR IIB"/>
    <property type="match status" value="1"/>
</dbReference>
<feature type="compositionally biased region" description="Low complexity" evidence="5">
    <location>
        <begin position="8"/>
        <end position="24"/>
    </location>
</feature>
<organism evidence="7 8">
    <name type="scientific">Fragilariopsis cylindrus CCMP1102</name>
    <dbReference type="NCBI Taxonomy" id="635003"/>
    <lineage>
        <taxon>Eukaryota</taxon>
        <taxon>Sar</taxon>
        <taxon>Stramenopiles</taxon>
        <taxon>Ochrophyta</taxon>
        <taxon>Bacillariophyta</taxon>
        <taxon>Bacillariophyceae</taxon>
        <taxon>Bacillariophycidae</taxon>
        <taxon>Bacillariales</taxon>
        <taxon>Bacillariaceae</taxon>
        <taxon>Fragilariopsis</taxon>
    </lineage>
</organism>
<feature type="domain" description="TFIIB-type" evidence="6">
    <location>
        <begin position="76"/>
        <end position="107"/>
    </location>
</feature>
<keyword evidence="4" id="KW-0479">Metal-binding</keyword>
<dbReference type="GO" id="GO:0070897">
    <property type="term" value="P:transcription preinitiation complex assembly"/>
    <property type="evidence" value="ECO:0007669"/>
    <property type="project" value="InterPro"/>
</dbReference>
<evidence type="ECO:0000256" key="3">
    <source>
        <dbReference type="ARBA" id="ARBA00031706"/>
    </source>
</evidence>
<dbReference type="Proteomes" id="UP000095751">
    <property type="component" value="Unassembled WGS sequence"/>
</dbReference>
<keyword evidence="2" id="KW-0804">Transcription</keyword>
<evidence type="ECO:0000256" key="1">
    <source>
        <dbReference type="ARBA" id="ARBA00023015"/>
    </source>
</evidence>
<dbReference type="PRINTS" id="PR00685">
    <property type="entry name" value="TIFACTORIIB"/>
</dbReference>
<evidence type="ECO:0000256" key="5">
    <source>
        <dbReference type="SAM" id="MobiDB-lite"/>
    </source>
</evidence>
<dbReference type="GO" id="GO:0097550">
    <property type="term" value="C:transcription preinitiation complex"/>
    <property type="evidence" value="ECO:0007669"/>
    <property type="project" value="TreeGrafter"/>
</dbReference>
<evidence type="ECO:0000256" key="2">
    <source>
        <dbReference type="ARBA" id="ARBA00023163"/>
    </source>
</evidence>
<keyword evidence="4" id="KW-0862">Zinc</keyword>
<accession>A0A1E7FAD2</accession>
<dbReference type="AlphaFoldDB" id="A0A1E7FAD2"/>
<sequence>MVPWSPTISNSNNNNININNNKSSRQNPKNVVTRKLPPNPPISATCLNGPESIPVVFNANERNNCHGRGCPTIDEDEETCRSCHSTAMVTDWSQGDKICTNCGVVAESRMMDDRPEWKDFNDAEDIIKGLPSKSRSGLVPVDETKYVGGLQPTILSKSAFGDNAGGYKMALIRKQLKSTNKKLDHLMGKAHKRALHDAQLDRRVRLKKEGGTNTNNIADTDFNSSVRPEFDMIVVQEEEDAHRLQAAIYADKWSLDRAIMLHGTSQDSFGGKNYSEMGENREDVLSQMDSKLKTASRVLYYSYTLITSAARKINIPSRVIDEAIHRLVRYITRRDGYSVKGVSSRLSKESKNESKEERKAATVRLREYNKVKQISSLGAAILFLTTRNLGWTRTMVEICNCFHPKLEYTKETVLIKPKHCSCAMNEIKVYFPEYARVPIGNDATGDSPSSTNNYDSISTSNFADHFIRDLQLPPVAEASIRVLLVHCRNEQMQLGRNSGTKMSTMCAAVAYFVCTAGAVMQKVAKQVHMKNDGKSKTTSQSGSATTQNNINIKSTGKLKGKIEHLEHAQEDPTKDSDDDDDDENKEEEKEKALFDVFTHDAVVENQQERLEYNMRRMWDAWAEQMPWSRSLLEIEQSCGVSKNMVSKLYKTDMHSRRECLLNVLRGAVSGEEILKSECVNESGSSLRHTPLATILLAHISTSGTLMSSK</sequence>
<evidence type="ECO:0000259" key="6">
    <source>
        <dbReference type="PROSITE" id="PS51134"/>
    </source>
</evidence>
<dbReference type="InParanoid" id="A0A1E7FAD2"/>
<protein>
    <recommendedName>
        <fullName evidence="3">General transcription factor TFIIB</fullName>
    </recommendedName>
</protein>
<keyword evidence="4" id="KW-0863">Zinc-finger</keyword>
<feature type="compositionally biased region" description="Basic and acidic residues" evidence="5">
    <location>
        <begin position="560"/>
        <end position="575"/>
    </location>
</feature>
<dbReference type="Pfam" id="PF08271">
    <property type="entry name" value="Zn_Ribbon_TF"/>
    <property type="match status" value="1"/>
</dbReference>
<feature type="region of interest" description="Disordered" evidence="5">
    <location>
        <begin position="530"/>
        <end position="591"/>
    </location>
</feature>